<evidence type="ECO:0000313" key="3">
    <source>
        <dbReference type="EMBL" id="CAD8883264.1"/>
    </source>
</evidence>
<sequence>MDEKMKYLSSVDYSLRILKKELESSQEELYELKRVIQELKNITKSESGAAVMMDKLEQEMVAKLSKYKYSMTGAIKQSDQKIKELEKLYMKRNEKNLKVIQEQTETLEMQEELIARYEDERSSLPKIAKLGVSVVGENTKHSFNLVKSRSRDLTKNLRTKTRSFVETTSKTARDKLARSPIRLERRGRSVDVCGRKLSTKTDGMEIREGDTQQTKSVQKKGKKVQRHGKTRQSRSPGRFVLVNLKQVSSQIPSSWSMGLKRDLTCASEAAHYSWERESNRQTAEEIVECRDEATEGWESRGENEEPKKNWDLGTTA</sequence>
<feature type="compositionally biased region" description="Basic residues" evidence="2">
    <location>
        <begin position="217"/>
        <end position="232"/>
    </location>
</feature>
<feature type="coiled-coil region" evidence="1">
    <location>
        <begin position="75"/>
        <end position="120"/>
    </location>
</feature>
<dbReference type="AlphaFoldDB" id="A0A7S1FQJ0"/>
<keyword evidence="1" id="KW-0175">Coiled coil</keyword>
<accession>A0A7S1FQJ0</accession>
<feature type="region of interest" description="Disordered" evidence="2">
    <location>
        <begin position="273"/>
        <end position="316"/>
    </location>
</feature>
<feature type="coiled-coil region" evidence="1">
    <location>
        <begin position="15"/>
        <end position="42"/>
    </location>
</feature>
<name>A0A7S1FQJ0_9STRA</name>
<proteinExistence type="predicted"/>
<protein>
    <submittedName>
        <fullName evidence="3">Uncharacterized protein</fullName>
    </submittedName>
</protein>
<dbReference type="EMBL" id="HBFR01014307">
    <property type="protein sequence ID" value="CAD8883264.1"/>
    <property type="molecule type" value="Transcribed_RNA"/>
</dbReference>
<evidence type="ECO:0000256" key="1">
    <source>
        <dbReference type="SAM" id="Coils"/>
    </source>
</evidence>
<feature type="compositionally biased region" description="Basic and acidic residues" evidence="2">
    <location>
        <begin position="273"/>
        <end position="310"/>
    </location>
</feature>
<evidence type="ECO:0000256" key="2">
    <source>
        <dbReference type="SAM" id="MobiDB-lite"/>
    </source>
</evidence>
<gene>
    <name evidence="3" type="ORF">CHYS00102_LOCUS10459</name>
</gene>
<organism evidence="3">
    <name type="scientific">Corethron hystrix</name>
    <dbReference type="NCBI Taxonomy" id="216773"/>
    <lineage>
        <taxon>Eukaryota</taxon>
        <taxon>Sar</taxon>
        <taxon>Stramenopiles</taxon>
        <taxon>Ochrophyta</taxon>
        <taxon>Bacillariophyta</taxon>
        <taxon>Coscinodiscophyceae</taxon>
        <taxon>Corethrophycidae</taxon>
        <taxon>Corethrales</taxon>
        <taxon>Corethraceae</taxon>
        <taxon>Corethron</taxon>
    </lineage>
</organism>
<reference evidence="3" key="1">
    <citation type="submission" date="2021-01" db="EMBL/GenBank/DDBJ databases">
        <authorList>
            <person name="Corre E."/>
            <person name="Pelletier E."/>
            <person name="Niang G."/>
            <person name="Scheremetjew M."/>
            <person name="Finn R."/>
            <person name="Kale V."/>
            <person name="Holt S."/>
            <person name="Cochrane G."/>
            <person name="Meng A."/>
            <person name="Brown T."/>
            <person name="Cohen L."/>
        </authorList>
    </citation>
    <scope>NUCLEOTIDE SEQUENCE</scope>
    <source>
        <strain evidence="3">308</strain>
    </source>
</reference>
<feature type="region of interest" description="Disordered" evidence="2">
    <location>
        <begin position="205"/>
        <end position="237"/>
    </location>
</feature>